<evidence type="ECO:0000256" key="1">
    <source>
        <dbReference type="SAM" id="SignalP"/>
    </source>
</evidence>
<gene>
    <name evidence="2" type="ORF">RN001_013731</name>
</gene>
<keyword evidence="1" id="KW-0732">Signal</keyword>
<feature type="chain" id="PRO_5042910108" evidence="1">
    <location>
        <begin position="18"/>
        <end position="206"/>
    </location>
</feature>
<reference evidence="3" key="1">
    <citation type="submission" date="2023-01" db="EMBL/GenBank/DDBJ databases">
        <title>Key to firefly adult light organ development and bioluminescence: homeobox transcription factors regulate luciferase expression and transportation to peroxisome.</title>
        <authorList>
            <person name="Fu X."/>
        </authorList>
    </citation>
    <scope>NUCLEOTIDE SEQUENCE [LARGE SCALE GENOMIC DNA]</scope>
</reference>
<dbReference type="AlphaFoldDB" id="A0AAN7P4U3"/>
<organism evidence="2 3">
    <name type="scientific">Aquatica leii</name>
    <dbReference type="NCBI Taxonomy" id="1421715"/>
    <lineage>
        <taxon>Eukaryota</taxon>
        <taxon>Metazoa</taxon>
        <taxon>Ecdysozoa</taxon>
        <taxon>Arthropoda</taxon>
        <taxon>Hexapoda</taxon>
        <taxon>Insecta</taxon>
        <taxon>Pterygota</taxon>
        <taxon>Neoptera</taxon>
        <taxon>Endopterygota</taxon>
        <taxon>Coleoptera</taxon>
        <taxon>Polyphaga</taxon>
        <taxon>Elateriformia</taxon>
        <taxon>Elateroidea</taxon>
        <taxon>Lampyridae</taxon>
        <taxon>Luciolinae</taxon>
        <taxon>Aquatica</taxon>
    </lineage>
</organism>
<proteinExistence type="predicted"/>
<dbReference type="Proteomes" id="UP001353858">
    <property type="component" value="Unassembled WGS sequence"/>
</dbReference>
<accession>A0AAN7P4U3</accession>
<dbReference type="EMBL" id="JARPUR010000006">
    <property type="protein sequence ID" value="KAK4874371.1"/>
    <property type="molecule type" value="Genomic_DNA"/>
</dbReference>
<sequence>MYLIISLSILFVTVLTAIEKQKCRCDVLAPIYNSLQCKIWCRQGSCVTKYNCAQSLYMIEKKQNQCYYNGKFYNISEEFPKRYPNPAGTHLCKYECQVSPIGPYFSITNNCIRSDKSFDRCLFEIINNIDYMYTYSAPIFSKDATLTCPLYWFEYRQINYAGDNCLLKEKCCRYGNLLIKKNKSFKINSLNANCTCSCPPFVTCYV</sequence>
<comment type="caution">
    <text evidence="2">The sequence shown here is derived from an EMBL/GenBank/DDBJ whole genome shotgun (WGS) entry which is preliminary data.</text>
</comment>
<evidence type="ECO:0000313" key="2">
    <source>
        <dbReference type="EMBL" id="KAK4874371.1"/>
    </source>
</evidence>
<keyword evidence="3" id="KW-1185">Reference proteome</keyword>
<name>A0AAN7P4U3_9COLE</name>
<protein>
    <submittedName>
        <fullName evidence="2">Uncharacterized protein</fullName>
    </submittedName>
</protein>
<feature type="signal peptide" evidence="1">
    <location>
        <begin position="1"/>
        <end position="17"/>
    </location>
</feature>
<evidence type="ECO:0000313" key="3">
    <source>
        <dbReference type="Proteomes" id="UP001353858"/>
    </source>
</evidence>